<organism evidence="2 3">
    <name type="scientific">Nelumbo nucifera</name>
    <name type="common">Sacred lotus</name>
    <dbReference type="NCBI Taxonomy" id="4432"/>
    <lineage>
        <taxon>Eukaryota</taxon>
        <taxon>Viridiplantae</taxon>
        <taxon>Streptophyta</taxon>
        <taxon>Embryophyta</taxon>
        <taxon>Tracheophyta</taxon>
        <taxon>Spermatophyta</taxon>
        <taxon>Magnoliopsida</taxon>
        <taxon>Proteales</taxon>
        <taxon>Nelumbonaceae</taxon>
        <taxon>Nelumbo</taxon>
    </lineage>
</organism>
<dbReference type="EMBL" id="DUZY01000005">
    <property type="protein sequence ID" value="DAD39635.1"/>
    <property type="molecule type" value="Genomic_DNA"/>
</dbReference>
<keyword evidence="3" id="KW-1185">Reference proteome</keyword>
<reference evidence="2 3" key="1">
    <citation type="journal article" date="2020" name="Mol. Biol. Evol.">
        <title>Distinct Expression and Methylation Patterns for Genes with Different Fates following a Single Whole-Genome Duplication in Flowering Plants.</title>
        <authorList>
            <person name="Shi T."/>
            <person name="Rahmani R.S."/>
            <person name="Gugger P.F."/>
            <person name="Wang M."/>
            <person name="Li H."/>
            <person name="Zhang Y."/>
            <person name="Li Z."/>
            <person name="Wang Q."/>
            <person name="Van de Peer Y."/>
            <person name="Marchal K."/>
            <person name="Chen J."/>
        </authorList>
    </citation>
    <scope>NUCLEOTIDE SEQUENCE [LARGE SCALE GENOMIC DNA]</scope>
    <source>
        <tissue evidence="2">Leaf</tissue>
    </source>
</reference>
<evidence type="ECO:0000313" key="3">
    <source>
        <dbReference type="Proteomes" id="UP000607653"/>
    </source>
</evidence>
<keyword evidence="1" id="KW-0472">Membrane</keyword>
<dbReference type="Proteomes" id="UP000607653">
    <property type="component" value="Unassembled WGS sequence"/>
</dbReference>
<gene>
    <name evidence="2" type="ORF">HUJ06_013958</name>
</gene>
<evidence type="ECO:0000313" key="2">
    <source>
        <dbReference type="EMBL" id="DAD39635.1"/>
    </source>
</evidence>
<feature type="transmembrane region" description="Helical" evidence="1">
    <location>
        <begin position="6"/>
        <end position="32"/>
    </location>
</feature>
<name>A0A822Z830_NELNU</name>
<keyword evidence="1" id="KW-1133">Transmembrane helix</keyword>
<sequence>MFYQNGWNVVGICGLFIDLLSLNSVTGTIVLIPNKASDLRRTGLSTTTCKIVA</sequence>
<comment type="caution">
    <text evidence="2">The sequence shown here is derived from an EMBL/GenBank/DDBJ whole genome shotgun (WGS) entry which is preliminary data.</text>
</comment>
<dbReference type="AlphaFoldDB" id="A0A822Z830"/>
<protein>
    <submittedName>
        <fullName evidence="2">Uncharacterized protein</fullName>
    </submittedName>
</protein>
<accession>A0A822Z830</accession>
<evidence type="ECO:0000256" key="1">
    <source>
        <dbReference type="SAM" id="Phobius"/>
    </source>
</evidence>
<keyword evidence="1" id="KW-0812">Transmembrane</keyword>
<proteinExistence type="predicted"/>